<dbReference type="Proteomes" id="UP000652761">
    <property type="component" value="Unassembled WGS sequence"/>
</dbReference>
<dbReference type="PANTHER" id="PTHR46686:SF4">
    <property type="entry name" value="GLYCOSYLTRANSFERASE FAMILY 4 PROTEIN"/>
    <property type="match status" value="1"/>
</dbReference>
<dbReference type="OrthoDB" id="734129at2759"/>
<dbReference type="SUPFAM" id="SSF53756">
    <property type="entry name" value="UDP-Glycosyltransferase/glycogen phosphorylase"/>
    <property type="match status" value="2"/>
</dbReference>
<name>A0A843ULU8_COLES</name>
<dbReference type="Pfam" id="PF13439">
    <property type="entry name" value="Glyco_transf_4"/>
    <property type="match status" value="1"/>
</dbReference>
<organism evidence="2 3">
    <name type="scientific">Colocasia esculenta</name>
    <name type="common">Wild taro</name>
    <name type="synonym">Arum esculentum</name>
    <dbReference type="NCBI Taxonomy" id="4460"/>
    <lineage>
        <taxon>Eukaryota</taxon>
        <taxon>Viridiplantae</taxon>
        <taxon>Streptophyta</taxon>
        <taxon>Embryophyta</taxon>
        <taxon>Tracheophyta</taxon>
        <taxon>Spermatophyta</taxon>
        <taxon>Magnoliopsida</taxon>
        <taxon>Liliopsida</taxon>
        <taxon>Araceae</taxon>
        <taxon>Aroideae</taxon>
        <taxon>Colocasieae</taxon>
        <taxon>Colocasia</taxon>
    </lineage>
</organism>
<feature type="domain" description="Glycosyltransferase subfamily 4-like N-terminal" evidence="1">
    <location>
        <begin position="3"/>
        <end position="169"/>
    </location>
</feature>
<proteinExistence type="predicted"/>
<gene>
    <name evidence="2" type="ORF">Taro_014428</name>
</gene>
<comment type="caution">
    <text evidence="2">The sequence shown here is derived from an EMBL/GenBank/DDBJ whole genome shotgun (WGS) entry which is preliminary data.</text>
</comment>
<accession>A0A843ULU8</accession>
<dbReference type="PANTHER" id="PTHR46686">
    <property type="entry name" value="GLYCOSYLTRANSFERASE"/>
    <property type="match status" value="1"/>
</dbReference>
<evidence type="ECO:0000313" key="3">
    <source>
        <dbReference type="Proteomes" id="UP000652761"/>
    </source>
</evidence>
<dbReference type="EMBL" id="NMUH01000600">
    <property type="protein sequence ID" value="MQL81983.1"/>
    <property type="molecule type" value="Genomic_DNA"/>
</dbReference>
<dbReference type="Gene3D" id="3.40.50.2000">
    <property type="entry name" value="Glycogen Phosphorylase B"/>
    <property type="match status" value="3"/>
</dbReference>
<dbReference type="InterPro" id="IPR028098">
    <property type="entry name" value="Glyco_trans_4-like_N"/>
</dbReference>
<dbReference type="AlphaFoldDB" id="A0A843ULU8"/>
<evidence type="ECO:0000313" key="2">
    <source>
        <dbReference type="EMBL" id="MQL81983.1"/>
    </source>
</evidence>
<protein>
    <recommendedName>
        <fullName evidence="1">Glycosyltransferase subfamily 4-like N-terminal domain-containing protein</fullName>
    </recommendedName>
</protein>
<sequence>MTLHLALARWGHELHVFTASPNSSAVPGEHSGAFNLKFHLTSPTAAGYLNQHLFHAENSSGRPFDVVHTESVALFHGRARNITNLAVSWHGIAYETIHFDIIQDILRSPKEPRKPAIAERIAKVIEEVNFFDRYAHHVATSDHVGDVLKRIYWIPEEHIHIIVNGVDEEIYRLDRKQESDFLEAMLSGVPVMGIRFASITGSVITDAKMGYAFLPTVASIKEAVYRVCGEGREVLRKKGEAARSRALRLFTATKMATAYERLFLCISQQTQGWKDKNDYCVREALLCEPAEDLGGGAWCPREDLDGGAAEDGGGRAGISSLDLNKKKCHNLTFFMR</sequence>
<evidence type="ECO:0000259" key="1">
    <source>
        <dbReference type="Pfam" id="PF13439"/>
    </source>
</evidence>
<keyword evidence="3" id="KW-1185">Reference proteome</keyword>
<reference evidence="2" key="1">
    <citation type="submission" date="2017-07" db="EMBL/GenBank/DDBJ databases">
        <title>Taro Niue Genome Assembly and Annotation.</title>
        <authorList>
            <person name="Atibalentja N."/>
            <person name="Keating K."/>
            <person name="Fields C.J."/>
        </authorList>
    </citation>
    <scope>NUCLEOTIDE SEQUENCE</scope>
    <source>
        <strain evidence="2">Niue_2</strain>
        <tissue evidence="2">Leaf</tissue>
    </source>
</reference>